<dbReference type="EMBL" id="LR797079">
    <property type="protein sequence ID" value="CAB4185080.1"/>
    <property type="molecule type" value="Genomic_DNA"/>
</dbReference>
<reference evidence="1" key="1">
    <citation type="submission" date="2020-05" db="EMBL/GenBank/DDBJ databases">
        <authorList>
            <person name="Chiriac C."/>
            <person name="Salcher M."/>
            <person name="Ghai R."/>
            <person name="Kavagutti S V."/>
        </authorList>
    </citation>
    <scope>NUCLEOTIDE SEQUENCE</scope>
</reference>
<name>A0A6J5PSF0_9CAUD</name>
<sequence>MNARIIELAEQALTAVQNRPGGICEMDKYNQKFAELIVRECVDKITTYDLVPGHSAKWEDIYDIHSRLLQDLGEELKEHFGVEI</sequence>
<evidence type="ECO:0000313" key="2">
    <source>
        <dbReference type="EMBL" id="CAB4185080.1"/>
    </source>
</evidence>
<organism evidence="1">
    <name type="scientific">uncultured Caudovirales phage</name>
    <dbReference type="NCBI Taxonomy" id="2100421"/>
    <lineage>
        <taxon>Viruses</taxon>
        <taxon>Duplodnaviria</taxon>
        <taxon>Heunggongvirae</taxon>
        <taxon>Uroviricota</taxon>
        <taxon>Caudoviricetes</taxon>
        <taxon>Peduoviridae</taxon>
        <taxon>Maltschvirus</taxon>
        <taxon>Maltschvirus maltsch</taxon>
    </lineage>
</organism>
<dbReference type="EMBL" id="LR797435">
    <property type="protein sequence ID" value="CAB4215777.1"/>
    <property type="molecule type" value="Genomic_DNA"/>
</dbReference>
<evidence type="ECO:0000313" key="4">
    <source>
        <dbReference type="EMBL" id="CAB4215777.1"/>
    </source>
</evidence>
<dbReference type="EMBL" id="LR797194">
    <property type="protein sequence ID" value="CAB4193736.1"/>
    <property type="molecule type" value="Genomic_DNA"/>
</dbReference>
<dbReference type="EMBL" id="LR798422">
    <property type="protein sequence ID" value="CAB5230576.1"/>
    <property type="molecule type" value="Genomic_DNA"/>
</dbReference>
<evidence type="ECO:0000313" key="5">
    <source>
        <dbReference type="EMBL" id="CAB5230576.1"/>
    </source>
</evidence>
<accession>A0A6J5PSF0</accession>
<evidence type="ECO:0000313" key="1">
    <source>
        <dbReference type="EMBL" id="CAB4174789.1"/>
    </source>
</evidence>
<protein>
    <submittedName>
        <fullName evidence="1">Uncharacterized protein</fullName>
    </submittedName>
</protein>
<proteinExistence type="predicted"/>
<dbReference type="EMBL" id="LR796912">
    <property type="protein sequence ID" value="CAB4174789.1"/>
    <property type="molecule type" value="Genomic_DNA"/>
</dbReference>
<gene>
    <name evidence="2" type="ORF">UFOVP1123_10</name>
    <name evidence="3" type="ORF">UFOVP1239_140</name>
    <name evidence="4" type="ORF">UFOVP1484_14</name>
    <name evidence="5" type="ORF">UFOVP1577_20</name>
    <name evidence="1" type="ORF">UFOVP961_82</name>
</gene>
<evidence type="ECO:0000313" key="3">
    <source>
        <dbReference type="EMBL" id="CAB4193736.1"/>
    </source>
</evidence>